<evidence type="ECO:0000256" key="7">
    <source>
        <dbReference type="ARBA" id="ARBA00023065"/>
    </source>
</evidence>
<keyword evidence="6 10" id="KW-1133">Transmembrane helix</keyword>
<dbReference type="SUPFAM" id="SSF81330">
    <property type="entry name" value="Gated mechanosensitive channel"/>
    <property type="match status" value="1"/>
</dbReference>
<dbReference type="InterPro" id="IPR001185">
    <property type="entry name" value="MS_channel"/>
</dbReference>
<evidence type="ECO:0000256" key="10">
    <source>
        <dbReference type="HAMAP-Rule" id="MF_00115"/>
    </source>
</evidence>
<dbReference type="InterPro" id="IPR036019">
    <property type="entry name" value="MscL_channel"/>
</dbReference>
<dbReference type="Pfam" id="PF01741">
    <property type="entry name" value="MscL"/>
    <property type="match status" value="1"/>
</dbReference>
<comment type="subcellular location">
    <subcellularLocation>
        <location evidence="1 10">Cell membrane</location>
        <topology evidence="1 10">Multi-pass membrane protein</topology>
    </subcellularLocation>
</comment>
<feature type="transmembrane region" description="Helical" evidence="10">
    <location>
        <begin position="21"/>
        <end position="42"/>
    </location>
</feature>
<dbReference type="InterPro" id="IPR037673">
    <property type="entry name" value="MSC/AndL"/>
</dbReference>
<keyword evidence="4 10" id="KW-1003">Cell membrane</keyword>
<keyword evidence="7 10" id="KW-0406">Ion transport</keyword>
<protein>
    <recommendedName>
        <fullName evidence="10">Large-conductance mechanosensitive channel</fullName>
    </recommendedName>
</protein>
<evidence type="ECO:0000256" key="3">
    <source>
        <dbReference type="ARBA" id="ARBA00022448"/>
    </source>
</evidence>
<accession>A0A2Y9CA71</accession>
<keyword evidence="12" id="KW-1185">Reference proteome</keyword>
<evidence type="ECO:0000256" key="8">
    <source>
        <dbReference type="ARBA" id="ARBA00023136"/>
    </source>
</evidence>
<keyword evidence="9 10" id="KW-0407">Ion channel</keyword>
<sequence>MKKFMQEFKNFALRGNVMDMAVGIIIGGAFSGIVTSLTDNFINPVLNFITGQTSYTANDILGFASSFASAVVNFIIMAFILFCMMKALNKAASLGKKVEETAPTTKICPYCKSEIPLDATRCAHCTSEV</sequence>
<evidence type="ECO:0000256" key="1">
    <source>
        <dbReference type="ARBA" id="ARBA00004651"/>
    </source>
</evidence>
<dbReference type="AlphaFoldDB" id="A0A2Y9CA71"/>
<comment type="similarity">
    <text evidence="2 10">Belongs to the MscL family.</text>
</comment>
<evidence type="ECO:0000256" key="6">
    <source>
        <dbReference type="ARBA" id="ARBA00022989"/>
    </source>
</evidence>
<comment type="subunit">
    <text evidence="10">Homopentamer.</text>
</comment>
<name>A0A2Y9CA71_9FIRM</name>
<evidence type="ECO:0000256" key="4">
    <source>
        <dbReference type="ARBA" id="ARBA00022475"/>
    </source>
</evidence>
<dbReference type="EMBL" id="QGDL01000008">
    <property type="protein sequence ID" value="PWJ28584.1"/>
    <property type="molecule type" value="Genomic_DNA"/>
</dbReference>
<dbReference type="OrthoDB" id="9810350at2"/>
<keyword evidence="5 10" id="KW-0812">Transmembrane</keyword>
<dbReference type="RefSeq" id="WP_109731766.1">
    <property type="nucleotide sequence ID" value="NZ_BAAACK010000003.1"/>
</dbReference>
<dbReference type="PRINTS" id="PR01264">
    <property type="entry name" value="MECHCHANNEL"/>
</dbReference>
<comment type="function">
    <text evidence="10">Channel that opens in response to stretch forces in the membrane lipid bilayer. May participate in the regulation of osmotic pressure changes within the cell.</text>
</comment>
<dbReference type="InterPro" id="IPR019823">
    <property type="entry name" value="Mechanosensitive_channel_CS"/>
</dbReference>
<dbReference type="PANTHER" id="PTHR30266">
    <property type="entry name" value="MECHANOSENSITIVE CHANNEL MSCL"/>
    <property type="match status" value="1"/>
</dbReference>
<feature type="transmembrane region" description="Helical" evidence="10">
    <location>
        <begin position="62"/>
        <end position="84"/>
    </location>
</feature>
<dbReference type="Gene3D" id="1.10.1200.120">
    <property type="entry name" value="Large-conductance mechanosensitive channel, MscL, domain 1"/>
    <property type="match status" value="1"/>
</dbReference>
<evidence type="ECO:0000256" key="2">
    <source>
        <dbReference type="ARBA" id="ARBA00007254"/>
    </source>
</evidence>
<dbReference type="NCBIfam" id="TIGR00220">
    <property type="entry name" value="mscL"/>
    <property type="match status" value="1"/>
</dbReference>
<dbReference type="HAMAP" id="MF_00115">
    <property type="entry name" value="MscL"/>
    <property type="match status" value="1"/>
</dbReference>
<dbReference type="Proteomes" id="UP000245845">
    <property type="component" value="Unassembled WGS sequence"/>
</dbReference>
<comment type="caution">
    <text evidence="11">The sequence shown here is derived from an EMBL/GenBank/DDBJ whole genome shotgun (WGS) entry which is preliminary data.</text>
</comment>
<gene>
    <name evidence="10" type="primary">mscL</name>
    <name evidence="11" type="ORF">A8806_10899</name>
</gene>
<dbReference type="PROSITE" id="PS01327">
    <property type="entry name" value="MSCL"/>
    <property type="match status" value="1"/>
</dbReference>
<dbReference type="GO" id="GO:0008381">
    <property type="term" value="F:mechanosensitive monoatomic ion channel activity"/>
    <property type="evidence" value="ECO:0007669"/>
    <property type="project" value="UniProtKB-UniRule"/>
</dbReference>
<evidence type="ECO:0000256" key="9">
    <source>
        <dbReference type="ARBA" id="ARBA00023303"/>
    </source>
</evidence>
<dbReference type="GO" id="GO:0005886">
    <property type="term" value="C:plasma membrane"/>
    <property type="evidence" value="ECO:0007669"/>
    <property type="project" value="UniProtKB-SubCell"/>
</dbReference>
<keyword evidence="8 10" id="KW-0472">Membrane</keyword>
<evidence type="ECO:0000313" key="12">
    <source>
        <dbReference type="Proteomes" id="UP000245845"/>
    </source>
</evidence>
<evidence type="ECO:0000313" key="11">
    <source>
        <dbReference type="EMBL" id="PWJ28584.1"/>
    </source>
</evidence>
<reference evidence="11 12" key="1">
    <citation type="submission" date="2018-05" db="EMBL/GenBank/DDBJ databases">
        <title>The Hungate 1000. A catalogue of reference genomes from the rumen microbiome.</title>
        <authorList>
            <person name="Kelly W."/>
        </authorList>
    </citation>
    <scope>NUCLEOTIDE SEQUENCE [LARGE SCALE GENOMIC DNA]</scope>
    <source>
        <strain evidence="11 12">NLAE-zl-C242</strain>
    </source>
</reference>
<keyword evidence="3 10" id="KW-0813">Transport</keyword>
<evidence type="ECO:0000256" key="5">
    <source>
        <dbReference type="ARBA" id="ARBA00022692"/>
    </source>
</evidence>
<proteinExistence type="inferred from homology"/>
<dbReference type="PANTHER" id="PTHR30266:SF2">
    <property type="entry name" value="LARGE-CONDUCTANCE MECHANOSENSITIVE CHANNEL"/>
    <property type="match status" value="1"/>
</dbReference>
<organism evidence="11 12">
    <name type="scientific">Faecalicatena orotica</name>
    <dbReference type="NCBI Taxonomy" id="1544"/>
    <lineage>
        <taxon>Bacteria</taxon>
        <taxon>Bacillati</taxon>
        <taxon>Bacillota</taxon>
        <taxon>Clostridia</taxon>
        <taxon>Lachnospirales</taxon>
        <taxon>Lachnospiraceae</taxon>
        <taxon>Faecalicatena</taxon>
    </lineage>
</organism>